<proteinExistence type="predicted"/>
<evidence type="ECO:0000313" key="4">
    <source>
        <dbReference type="Proteomes" id="UP000325785"/>
    </source>
</evidence>
<dbReference type="EMBL" id="LAXI01000002">
    <property type="protein sequence ID" value="KRS18791.1"/>
    <property type="molecule type" value="Genomic_DNA"/>
</dbReference>
<accession>A0A0T5PBX1</accession>
<name>A0A0T5PBX1_9RHOB</name>
<keyword evidence="1" id="KW-0347">Helicase</keyword>
<dbReference type="AlphaFoldDB" id="A0A0T5PBX1"/>
<dbReference type="RefSeq" id="WP_057813395.1">
    <property type="nucleotide sequence ID" value="NZ_CP031598.1"/>
</dbReference>
<protein>
    <submittedName>
        <fullName evidence="1 2">DNA helicase</fullName>
    </submittedName>
</protein>
<keyword evidence="3" id="KW-1185">Reference proteome</keyword>
<organism evidence="1 3">
    <name type="scientific">Roseovarius indicus</name>
    <dbReference type="NCBI Taxonomy" id="540747"/>
    <lineage>
        <taxon>Bacteria</taxon>
        <taxon>Pseudomonadati</taxon>
        <taxon>Pseudomonadota</taxon>
        <taxon>Alphaproteobacteria</taxon>
        <taxon>Rhodobacterales</taxon>
        <taxon>Roseobacteraceae</taxon>
        <taxon>Roseovarius</taxon>
    </lineage>
</organism>
<dbReference type="KEGG" id="rid:RIdsm_02109"/>
<dbReference type="NCBIfam" id="NF004629">
    <property type="entry name" value="PRK05973.1"/>
    <property type="match status" value="1"/>
</dbReference>
<sequence>MRLSAPIYKLKRQAKRLARDEGIALHAALDRIATEQGFKSWSHLASAAQPGPADSVLRQLEPGDMLLVAARPGQGKTLLGLELALGAGSLGRKGVFFTLDYTRRDVDEHLARLPGQGEIVVDTSDEICAAYITDRLTRLDTPALAVIDYLQILDQRRETPPLADQLAALKAHARAAGAILAMISQVDRAFDPARGQLPGIMDIRMPNPFDPGLFDKACFLHDGQVRMGRVG</sequence>
<evidence type="ECO:0000313" key="3">
    <source>
        <dbReference type="Proteomes" id="UP000051401"/>
    </source>
</evidence>
<dbReference type="PATRIC" id="fig|540747.5.peg.2288"/>
<reference evidence="1 3" key="1">
    <citation type="submission" date="2015-04" db="EMBL/GenBank/DDBJ databases">
        <title>The draft genome sequence of Roseovarius indicus B108T.</title>
        <authorList>
            <person name="Li G."/>
            <person name="Lai Q."/>
            <person name="Shao Z."/>
            <person name="Yan P."/>
        </authorList>
    </citation>
    <scope>NUCLEOTIDE SEQUENCE [LARGE SCALE GENOMIC DNA]</scope>
    <source>
        <strain evidence="1 3">B108</strain>
    </source>
</reference>
<dbReference type="STRING" id="540747.SAMN04488031_103521"/>
<keyword evidence="1" id="KW-0378">Hydrolase</keyword>
<evidence type="ECO:0000313" key="1">
    <source>
        <dbReference type="EMBL" id="KRS18791.1"/>
    </source>
</evidence>
<dbReference type="InterPro" id="IPR027417">
    <property type="entry name" value="P-loop_NTPase"/>
</dbReference>
<gene>
    <name evidence="2" type="ORF">RIdsm_02109</name>
    <name evidence="1" type="ORF">XM52_03595</name>
</gene>
<dbReference type="Proteomes" id="UP000325785">
    <property type="component" value="Chromosome"/>
</dbReference>
<dbReference type="Gene3D" id="3.40.50.300">
    <property type="entry name" value="P-loop containing nucleotide triphosphate hydrolases"/>
    <property type="match status" value="1"/>
</dbReference>
<keyword evidence="1" id="KW-0547">Nucleotide-binding</keyword>
<dbReference type="EMBL" id="CP031598">
    <property type="protein sequence ID" value="QEW26311.1"/>
    <property type="molecule type" value="Genomic_DNA"/>
</dbReference>
<reference evidence="2 4" key="2">
    <citation type="submission" date="2018-08" db="EMBL/GenBank/DDBJ databases">
        <title>Genetic Globetrotter - A new plasmid hitch-hiking vast phylogenetic and geographic distances.</title>
        <authorList>
            <person name="Vollmers J."/>
            <person name="Petersen J."/>
        </authorList>
    </citation>
    <scope>NUCLEOTIDE SEQUENCE [LARGE SCALE GENOMIC DNA]</scope>
    <source>
        <strain evidence="2 4">DSM 26383</strain>
    </source>
</reference>
<evidence type="ECO:0000313" key="2">
    <source>
        <dbReference type="EMBL" id="QEW26311.1"/>
    </source>
</evidence>
<keyword evidence="1" id="KW-0067">ATP-binding</keyword>
<dbReference type="Proteomes" id="UP000051401">
    <property type="component" value="Unassembled WGS sequence"/>
</dbReference>
<dbReference type="GO" id="GO:0004386">
    <property type="term" value="F:helicase activity"/>
    <property type="evidence" value="ECO:0007669"/>
    <property type="project" value="UniProtKB-KW"/>
</dbReference>
<dbReference type="SUPFAM" id="SSF52540">
    <property type="entry name" value="P-loop containing nucleoside triphosphate hydrolases"/>
    <property type="match status" value="1"/>
</dbReference>
<dbReference type="OrthoDB" id="7357206at2"/>